<dbReference type="PANTHER" id="PTHR46402:SF2">
    <property type="entry name" value="HISTONE-LYSINE N-TRIMETHYLTRANSFERASE SMYD5"/>
    <property type="match status" value="1"/>
</dbReference>
<keyword evidence="3" id="KW-0949">S-adenosyl-L-methionine</keyword>
<evidence type="ECO:0000256" key="4">
    <source>
        <dbReference type="ARBA" id="ARBA00042380"/>
    </source>
</evidence>
<feature type="region of interest" description="Disordered" evidence="7">
    <location>
        <begin position="61"/>
        <end position="110"/>
    </location>
</feature>
<dbReference type="GO" id="GO:0045814">
    <property type="term" value="P:negative regulation of gene expression, epigenetic"/>
    <property type="evidence" value="ECO:0007669"/>
    <property type="project" value="TreeGrafter"/>
</dbReference>
<evidence type="ECO:0000256" key="2">
    <source>
        <dbReference type="ARBA" id="ARBA00022679"/>
    </source>
</evidence>
<proteinExistence type="predicted"/>
<evidence type="ECO:0000256" key="7">
    <source>
        <dbReference type="SAM" id="MobiDB-lite"/>
    </source>
</evidence>
<evidence type="ECO:0000256" key="1">
    <source>
        <dbReference type="ARBA" id="ARBA00022603"/>
    </source>
</evidence>
<evidence type="ECO:0000313" key="10">
    <source>
        <dbReference type="Proteomes" id="UP000245768"/>
    </source>
</evidence>
<dbReference type="GeneID" id="37044508"/>
<organism evidence="9 10">
    <name type="scientific">Acaromyces ingoldii</name>
    <dbReference type="NCBI Taxonomy" id="215250"/>
    <lineage>
        <taxon>Eukaryota</taxon>
        <taxon>Fungi</taxon>
        <taxon>Dikarya</taxon>
        <taxon>Basidiomycota</taxon>
        <taxon>Ustilaginomycotina</taxon>
        <taxon>Exobasidiomycetes</taxon>
        <taxon>Exobasidiales</taxon>
        <taxon>Cryptobasidiaceae</taxon>
        <taxon>Acaromyces</taxon>
    </lineage>
</organism>
<dbReference type="RefSeq" id="XP_025374955.1">
    <property type="nucleotide sequence ID" value="XM_025522592.1"/>
</dbReference>
<gene>
    <name evidence="9" type="ORF">FA10DRAFT_269056</name>
</gene>
<dbReference type="EMBL" id="KZ819639">
    <property type="protein sequence ID" value="PWN87757.1"/>
    <property type="molecule type" value="Genomic_DNA"/>
</dbReference>
<name>A0A316YEB6_9BASI</name>
<dbReference type="Pfam" id="PF00856">
    <property type="entry name" value="SET"/>
    <property type="match status" value="1"/>
</dbReference>
<keyword evidence="10" id="KW-1185">Reference proteome</keyword>
<dbReference type="Gene3D" id="2.170.270.10">
    <property type="entry name" value="SET domain"/>
    <property type="match status" value="1"/>
</dbReference>
<evidence type="ECO:0000256" key="5">
    <source>
        <dbReference type="ARBA" id="ARBA00044528"/>
    </source>
</evidence>
<accession>A0A316YEB6</accession>
<feature type="compositionally biased region" description="Low complexity" evidence="7">
    <location>
        <begin position="253"/>
        <end position="267"/>
    </location>
</feature>
<dbReference type="GO" id="GO:0032259">
    <property type="term" value="P:methylation"/>
    <property type="evidence" value="ECO:0007669"/>
    <property type="project" value="UniProtKB-KW"/>
</dbReference>
<dbReference type="CDD" id="cd20071">
    <property type="entry name" value="SET_SMYD"/>
    <property type="match status" value="1"/>
</dbReference>
<keyword evidence="2" id="KW-0808">Transferase</keyword>
<evidence type="ECO:0000259" key="8">
    <source>
        <dbReference type="PROSITE" id="PS50280"/>
    </source>
</evidence>
<feature type="region of interest" description="Disordered" evidence="7">
    <location>
        <begin position="492"/>
        <end position="525"/>
    </location>
</feature>
<dbReference type="InterPro" id="IPR046341">
    <property type="entry name" value="SET_dom_sf"/>
</dbReference>
<protein>
    <recommendedName>
        <fullName evidence="5">Histone-lysine N-methyltransferase SET5</fullName>
    </recommendedName>
    <alternativeName>
        <fullName evidence="4">SET domain-containing protein 5</fullName>
    </alternativeName>
</protein>
<dbReference type="InParanoid" id="A0A316YEB6"/>
<dbReference type="InterPro" id="IPR001214">
    <property type="entry name" value="SET_dom"/>
</dbReference>
<evidence type="ECO:0000256" key="6">
    <source>
        <dbReference type="ARBA" id="ARBA00048619"/>
    </source>
</evidence>
<dbReference type="PROSITE" id="PS50280">
    <property type="entry name" value="SET"/>
    <property type="match status" value="1"/>
</dbReference>
<feature type="domain" description="SET" evidence="8">
    <location>
        <begin position="114"/>
        <end position="420"/>
    </location>
</feature>
<comment type="catalytic activity">
    <reaction evidence="6">
        <text>L-lysyl-[histone] + S-adenosyl-L-methionine = N(6)-methyl-L-lysyl-[histone] + S-adenosyl-L-homocysteine + H(+)</text>
        <dbReference type="Rhea" id="RHEA:10024"/>
        <dbReference type="Rhea" id="RHEA-COMP:9845"/>
        <dbReference type="Rhea" id="RHEA-COMP:9846"/>
        <dbReference type="ChEBI" id="CHEBI:15378"/>
        <dbReference type="ChEBI" id="CHEBI:29969"/>
        <dbReference type="ChEBI" id="CHEBI:57856"/>
        <dbReference type="ChEBI" id="CHEBI:59789"/>
        <dbReference type="ChEBI" id="CHEBI:61929"/>
    </reaction>
    <physiologicalReaction direction="left-to-right" evidence="6">
        <dbReference type="Rhea" id="RHEA:10025"/>
    </physiologicalReaction>
</comment>
<sequence length="525" mass="57437">MTDGKVSPGEGDVAEAAKAALGANESLGIGKLCAQILKENPEWTLSEKRLKTILKQAGLKWGDASSSEAQTEPAANGNGTSSSSKKKKKSGGSTKKGDSTIPSSRLDKDVPMPSGVRAVYFDEVKGKGLVADREFKEGETLFTEEAFVAAPPAHAYNQVASGELCTQCFLPVASSSLNVACGQKDCSARFCSRLCQSKAQSLHHTLLCPGQNPSIKPFNKYVSVHRWLSLSMVARILCRILLTHSSHPPPSLAAPSSSSSSKTSSQPDAASLEETLAHFDAFATISELERRCRNPGWSIERESFLSAMKEGHRLLVLGLDPHPATPQKGRYPIRSSFPADISQRILSWDTFLAYLGRSNLNTEAQGGMYLVHSHLNHACEPNVGVTHPPHPRAGIRQATKVAVVARRAIAPGEELFITYQDPSLSLARRRLLLWREYMFGPCACVRCERELAGLSDDERRAMESGEAWKVDKEEEGEVEKRRQHAEMLKSLEEERNAKLRSEGKEVPTDKDLRGMEDELRASLGF</sequence>
<dbReference type="GO" id="GO:0042799">
    <property type="term" value="F:histone H4K20 methyltransferase activity"/>
    <property type="evidence" value="ECO:0007669"/>
    <property type="project" value="TreeGrafter"/>
</dbReference>
<evidence type="ECO:0000313" key="9">
    <source>
        <dbReference type="EMBL" id="PWN87757.1"/>
    </source>
</evidence>
<dbReference type="AlphaFoldDB" id="A0A316YEB6"/>
<dbReference type="PANTHER" id="PTHR46402">
    <property type="entry name" value="SET AND MYND DOMAIN-CONTAINING PROTEIN 5"/>
    <property type="match status" value="1"/>
</dbReference>
<dbReference type="OrthoDB" id="438641at2759"/>
<dbReference type="Proteomes" id="UP000245768">
    <property type="component" value="Unassembled WGS sequence"/>
</dbReference>
<evidence type="ECO:0000256" key="3">
    <source>
        <dbReference type="ARBA" id="ARBA00022691"/>
    </source>
</evidence>
<keyword evidence="1" id="KW-0489">Methyltransferase</keyword>
<dbReference type="SUPFAM" id="SSF82199">
    <property type="entry name" value="SET domain"/>
    <property type="match status" value="1"/>
</dbReference>
<feature type="region of interest" description="Disordered" evidence="7">
    <location>
        <begin position="248"/>
        <end position="267"/>
    </location>
</feature>
<reference evidence="9" key="1">
    <citation type="journal article" date="2018" name="Mol. Biol. Evol.">
        <title>Broad Genomic Sampling Reveals a Smut Pathogenic Ancestry of the Fungal Clade Ustilaginomycotina.</title>
        <authorList>
            <person name="Kijpornyongpan T."/>
            <person name="Mondo S.J."/>
            <person name="Barry K."/>
            <person name="Sandor L."/>
            <person name="Lee J."/>
            <person name="Lipzen A."/>
            <person name="Pangilinan J."/>
            <person name="LaButti K."/>
            <person name="Hainaut M."/>
            <person name="Henrissat B."/>
            <person name="Grigoriev I.V."/>
            <person name="Spatafora J.W."/>
            <person name="Aime M.C."/>
        </authorList>
    </citation>
    <scope>NUCLEOTIDE SEQUENCE [LARGE SCALE GENOMIC DNA]</scope>
    <source>
        <strain evidence="9">MCA 4198</strain>
    </source>
</reference>
<dbReference type="STRING" id="215250.A0A316YEB6"/>